<feature type="compositionally biased region" description="Low complexity" evidence="1">
    <location>
        <begin position="69"/>
        <end position="85"/>
    </location>
</feature>
<keyword evidence="3" id="KW-1185">Reference proteome</keyword>
<comment type="caution">
    <text evidence="2">The sequence shown here is derived from an EMBL/GenBank/DDBJ whole genome shotgun (WGS) entry which is preliminary data.</text>
</comment>
<feature type="compositionally biased region" description="Gly residues" evidence="1">
    <location>
        <begin position="1"/>
        <end position="10"/>
    </location>
</feature>
<sequence length="85" mass="9231">MGSGEWGMGNGEWALPRSQASSGNVIREALPRVKEWRQSLLKSITSQSLVTRATPLLPTPTPYSPLPTPHSLLPTPHSLLPTPYS</sequence>
<organism evidence="2 3">
    <name type="scientific">Hassallia byssoidea VB512170</name>
    <dbReference type="NCBI Taxonomy" id="1304833"/>
    <lineage>
        <taxon>Bacteria</taxon>
        <taxon>Bacillati</taxon>
        <taxon>Cyanobacteriota</taxon>
        <taxon>Cyanophyceae</taxon>
        <taxon>Nostocales</taxon>
        <taxon>Tolypothrichaceae</taxon>
        <taxon>Hassallia</taxon>
    </lineage>
</organism>
<dbReference type="EMBL" id="JTCM02000080">
    <property type="protein sequence ID" value="NEU75730.1"/>
    <property type="molecule type" value="Genomic_DNA"/>
</dbReference>
<feature type="region of interest" description="Disordered" evidence="1">
    <location>
        <begin position="51"/>
        <end position="85"/>
    </location>
</feature>
<dbReference type="RefSeq" id="WP_163519177.1">
    <property type="nucleotide sequence ID" value="NZ_JTCM02000080.1"/>
</dbReference>
<gene>
    <name evidence="2" type="ORF">PI95_025015</name>
</gene>
<proteinExistence type="predicted"/>
<evidence type="ECO:0000256" key="1">
    <source>
        <dbReference type="SAM" id="MobiDB-lite"/>
    </source>
</evidence>
<reference evidence="2 3" key="1">
    <citation type="journal article" date="2015" name="Genome Announc.">
        <title>Draft Genome Sequence of Cyanobacterium Hassallia byssoidea Strain VB512170, Isolated from Monuments in India.</title>
        <authorList>
            <person name="Singh D."/>
            <person name="Chandrababunaidu M.M."/>
            <person name="Panda A."/>
            <person name="Sen D."/>
            <person name="Bhattacharyya S."/>
            <person name="Adhikary S.P."/>
            <person name="Tripathy S."/>
        </authorList>
    </citation>
    <scope>NUCLEOTIDE SEQUENCE [LARGE SCALE GENOMIC DNA]</scope>
    <source>
        <strain evidence="2 3">VB512170</strain>
    </source>
</reference>
<dbReference type="AlphaFoldDB" id="A0A846HGG8"/>
<evidence type="ECO:0000313" key="3">
    <source>
        <dbReference type="Proteomes" id="UP000031549"/>
    </source>
</evidence>
<feature type="region of interest" description="Disordered" evidence="1">
    <location>
        <begin position="1"/>
        <end position="21"/>
    </location>
</feature>
<name>A0A846HGG8_9CYAN</name>
<protein>
    <submittedName>
        <fullName evidence="2">Uncharacterized protein</fullName>
    </submittedName>
</protein>
<accession>A0A846HGG8</accession>
<feature type="compositionally biased region" description="Pro residues" evidence="1">
    <location>
        <begin position="57"/>
        <end position="68"/>
    </location>
</feature>
<dbReference type="Proteomes" id="UP000031549">
    <property type="component" value="Unassembled WGS sequence"/>
</dbReference>
<evidence type="ECO:0000313" key="2">
    <source>
        <dbReference type="EMBL" id="NEU75730.1"/>
    </source>
</evidence>